<evidence type="ECO:0000259" key="2">
    <source>
        <dbReference type="Pfam" id="PF23988"/>
    </source>
</evidence>
<accession>G8TZ08</accession>
<keyword evidence="4" id="KW-1185">Reference proteome</keyword>
<dbReference type="STRING" id="679936.Sulac_1691"/>
<dbReference type="InterPro" id="IPR055733">
    <property type="entry name" value="DUF7309"/>
</dbReference>
<dbReference type="EMBL" id="CP003179">
    <property type="protein sequence ID" value="AEW05187.1"/>
    <property type="molecule type" value="Genomic_DNA"/>
</dbReference>
<evidence type="ECO:0000313" key="3">
    <source>
        <dbReference type="EMBL" id="AEW05187.1"/>
    </source>
</evidence>
<protein>
    <recommendedName>
        <fullName evidence="5">GNAT family N-acetyltransferase</fullName>
    </recommendedName>
</protein>
<dbReference type="AlphaFoldDB" id="G8TZ08"/>
<reference evidence="3 4" key="2">
    <citation type="journal article" date="2012" name="Stand. Genomic Sci.">
        <title>Complete genome sequence of the moderately thermophilic mineral-sulfide-oxidizing firmicute Sulfobacillus acidophilus type strain (NAL(T)).</title>
        <authorList>
            <person name="Anderson I."/>
            <person name="Chertkov O."/>
            <person name="Chen A."/>
            <person name="Saunders E."/>
            <person name="Lapidus A."/>
            <person name="Nolan M."/>
            <person name="Lucas S."/>
            <person name="Hammon N."/>
            <person name="Deshpande S."/>
            <person name="Cheng J.F."/>
            <person name="Han C."/>
            <person name="Tapia R."/>
            <person name="Goodwin L.A."/>
            <person name="Pitluck S."/>
            <person name="Liolios K."/>
            <person name="Pagani I."/>
            <person name="Ivanova N."/>
            <person name="Mikhailova N."/>
            <person name="Pati A."/>
            <person name="Palaniappan K."/>
            <person name="Land M."/>
            <person name="Pan C."/>
            <person name="Rohde M."/>
            <person name="Pukall R."/>
            <person name="Goker M."/>
            <person name="Detter J.C."/>
            <person name="Woyke T."/>
            <person name="Bristow J."/>
            <person name="Eisen J.A."/>
            <person name="Markowitz V."/>
            <person name="Hugenholtz P."/>
            <person name="Kyrpides N.C."/>
            <person name="Klenk H.P."/>
            <person name="Mavromatis K."/>
        </authorList>
    </citation>
    <scope>NUCLEOTIDE SEQUENCE [LARGE SCALE GENOMIC DNA]</scope>
    <source>
        <strain evidence="4">ATCC 700253 / DSM 10332 / NAL</strain>
    </source>
</reference>
<dbReference type="HOGENOM" id="CLU_070794_0_0_9"/>
<evidence type="ECO:0000259" key="1">
    <source>
        <dbReference type="Pfam" id="PF22007"/>
    </source>
</evidence>
<dbReference type="Pfam" id="PF23988">
    <property type="entry name" value="DUF7309"/>
    <property type="match status" value="1"/>
</dbReference>
<organism evidence="3 4">
    <name type="scientific">Sulfobacillus acidophilus (strain ATCC 700253 / DSM 10332 / NAL)</name>
    <dbReference type="NCBI Taxonomy" id="679936"/>
    <lineage>
        <taxon>Bacteria</taxon>
        <taxon>Bacillati</taxon>
        <taxon>Bacillota</taxon>
        <taxon>Clostridia</taxon>
        <taxon>Eubacteriales</taxon>
        <taxon>Clostridiales Family XVII. Incertae Sedis</taxon>
        <taxon>Sulfobacillus</taxon>
    </lineage>
</organism>
<feature type="domain" description="DUF6930" evidence="1">
    <location>
        <begin position="219"/>
        <end position="333"/>
    </location>
</feature>
<proteinExistence type="predicted"/>
<gene>
    <name evidence="3" type="ordered locus">Sulac_1691</name>
</gene>
<dbReference type="InterPro" id="IPR054216">
    <property type="entry name" value="DUF6930"/>
</dbReference>
<name>G8TZ08_SULAD</name>
<evidence type="ECO:0008006" key="5">
    <source>
        <dbReference type="Google" id="ProtNLM"/>
    </source>
</evidence>
<dbReference type="PATRIC" id="fig|679936.5.peg.1760"/>
<dbReference type="Proteomes" id="UP000005439">
    <property type="component" value="Chromosome"/>
</dbReference>
<evidence type="ECO:0000313" key="4">
    <source>
        <dbReference type="Proteomes" id="UP000005439"/>
    </source>
</evidence>
<dbReference type="KEGG" id="sap:Sulac_1691"/>
<dbReference type="Pfam" id="PF22007">
    <property type="entry name" value="DUF6930"/>
    <property type="match status" value="1"/>
</dbReference>
<feature type="domain" description="DUF7309" evidence="2">
    <location>
        <begin position="12"/>
        <end position="182"/>
    </location>
</feature>
<reference evidence="4" key="1">
    <citation type="submission" date="2011-12" db="EMBL/GenBank/DDBJ databases">
        <title>The complete genome of chromosome of Sulfobacillus acidophilus DSM 10332.</title>
        <authorList>
            <person name="Lucas S."/>
            <person name="Han J."/>
            <person name="Lapidus A."/>
            <person name="Bruce D."/>
            <person name="Goodwin L."/>
            <person name="Pitluck S."/>
            <person name="Peters L."/>
            <person name="Kyrpides N."/>
            <person name="Mavromatis K."/>
            <person name="Ivanova N."/>
            <person name="Mikhailova N."/>
            <person name="Chertkov O."/>
            <person name="Saunders E."/>
            <person name="Detter J.C."/>
            <person name="Tapia R."/>
            <person name="Han C."/>
            <person name="Land M."/>
            <person name="Hauser L."/>
            <person name="Markowitz V."/>
            <person name="Cheng J.-F."/>
            <person name="Hugenholtz P."/>
            <person name="Woyke T."/>
            <person name="Wu D."/>
            <person name="Pukall R."/>
            <person name="Gehrich-Schroeter G."/>
            <person name="Schneider S."/>
            <person name="Klenk H.-P."/>
            <person name="Eisen J.A."/>
        </authorList>
    </citation>
    <scope>NUCLEOTIDE SEQUENCE [LARGE SCALE GENOMIC DNA]</scope>
    <source>
        <strain evidence="4">ATCC 700253 / DSM 10332 / NAL</strain>
    </source>
</reference>
<sequence>MTHANQPTDEEWYALYRKAAEFYGLKPWQWLDDRHLFGVWDEETRTTGYCSVMGALGEVYALGVYLGSRGYWGLQNLRRTAHDWAAQNDAYSHQYALLASFEARTDLSGEEITLIHRLGLRFRGRHAWPSFRFHEPGYMPTPLTASQVRFLTRALRETISLAIAYRHQTAELMPQNGRLLVRKPGNDGREWETVWDVEPSPPAPLDDPIIVDEGLLHVAAKLPLIPAVWEADIFYLPMAIGVPPERLVVPRAFLLLDHESGMILEAVLDEEHFFERVWHTLIQTMRKIGGRPHSIWVRQNHVAHSLYGLTRPLGIELLQLSALPLMTEARRGLVESLRGPQSGG</sequence>